<reference evidence="2" key="1">
    <citation type="journal article" date="2023" name="Hortic. Res.">
        <title>A chromosome-level phased genome enabling allele-level studies in sweet orange: a case study on citrus Huanglongbing tolerance.</title>
        <authorList>
            <person name="Wu B."/>
            <person name="Yu Q."/>
            <person name="Deng Z."/>
            <person name="Duan Y."/>
            <person name="Luo F."/>
            <person name="Gmitter F. Jr."/>
        </authorList>
    </citation>
    <scope>NUCLEOTIDE SEQUENCE [LARGE SCALE GENOMIC DNA]</scope>
    <source>
        <strain evidence="2">cv. Valencia</strain>
    </source>
</reference>
<keyword evidence="2" id="KW-1185">Reference proteome</keyword>
<evidence type="ECO:0000313" key="1">
    <source>
        <dbReference type="EMBL" id="KAH9771954.1"/>
    </source>
</evidence>
<organism evidence="1 2">
    <name type="scientific">Citrus sinensis</name>
    <name type="common">Sweet orange</name>
    <name type="synonym">Citrus aurantium var. sinensis</name>
    <dbReference type="NCBI Taxonomy" id="2711"/>
    <lineage>
        <taxon>Eukaryota</taxon>
        <taxon>Viridiplantae</taxon>
        <taxon>Streptophyta</taxon>
        <taxon>Embryophyta</taxon>
        <taxon>Tracheophyta</taxon>
        <taxon>Spermatophyta</taxon>
        <taxon>Magnoliopsida</taxon>
        <taxon>eudicotyledons</taxon>
        <taxon>Gunneridae</taxon>
        <taxon>Pentapetalae</taxon>
        <taxon>rosids</taxon>
        <taxon>malvids</taxon>
        <taxon>Sapindales</taxon>
        <taxon>Rutaceae</taxon>
        <taxon>Aurantioideae</taxon>
        <taxon>Citrus</taxon>
    </lineage>
</organism>
<accession>A0ACB8LF09</accession>
<sequence>MSEKQLIVAVEGTAAMGPYWQSIVSDYLEKIISGRSFIDCCNIAIKASRLAVYFEGNCFSTSLTRDRGDCNLNNERKVMCVMNDQKTSASNVELSLVTFNTHGSYCACLVQRSGWTKDVDIFLHWLSTIPFAGGGFNDAAIAEGLSEALMMFSVAPNGSQNQQNVDGQRHCILVAASNPHPLPTPVYRPQMQNLDQNENNEAQAESRLSDAETVAKSFVQCSVSLSVICPKQLPKLTAIYNAAKRNPRAADPPVDNSKNPHFLVLISENFMEARAALSRPGVANLALNQNPVKMDIAPVTSVTGPAPTSIPSVNGINRPPISVGNVPTATVKVEPSTVTSMVNGPTFPHIPSVPRPASQGVPSLQTSSPSSTSQEMITSGDSVPEVKPLVSGMSQPLRPMAPAAANVNILNNLSQARQVMNNAALTGGTSIGLQSMGQTPMAMHMSNMISSGMASSVPTSQPVFSSAQSGITSIGGSGTLTGTSQVPQNSGLNSFTSAPSNLSGNSNPSISQPMGTLQGGASMGQSVGVSSGTGTMIPTPGMSQQAQSGMQPLSVNNNTAVNMQLSQQTSSALHSSQSKYVKVWEGSLSGQRQGQPVFITKLEGYRSASASETQLESPRYCLVVMSVLYFKKVLSIVKIPNDDLTAGRHIASFHVSSIASIDPNHALQNQNGTLLAVPLNIALAANWPPTMQIVRLISQDHMNNKQYVGKADFLVFRAMNQHGFLGQLQEKKLCAVIQLPSQTLLLSVSDKACRLIGMLFPGVRFCEHESDL</sequence>
<proteinExistence type="predicted"/>
<gene>
    <name evidence="1" type="ORF">KPL71_012870</name>
</gene>
<name>A0ACB8LF09_CITSI</name>
<dbReference type="EMBL" id="CM039173">
    <property type="protein sequence ID" value="KAH9771954.1"/>
    <property type="molecule type" value="Genomic_DNA"/>
</dbReference>
<comment type="caution">
    <text evidence="1">The sequence shown here is derived from an EMBL/GenBank/DDBJ whole genome shotgun (WGS) entry which is preliminary data.</text>
</comment>
<dbReference type="Proteomes" id="UP000829398">
    <property type="component" value="Chromosome 4"/>
</dbReference>
<protein>
    <submittedName>
        <fullName evidence="1">Mediator of RNA polymerase II transcription subunit 25</fullName>
    </submittedName>
</protein>
<evidence type="ECO:0000313" key="2">
    <source>
        <dbReference type="Proteomes" id="UP000829398"/>
    </source>
</evidence>